<evidence type="ECO:0000256" key="3">
    <source>
        <dbReference type="ARBA" id="ARBA00023326"/>
    </source>
</evidence>
<evidence type="ECO:0000256" key="1">
    <source>
        <dbReference type="ARBA" id="ARBA00022737"/>
    </source>
</evidence>
<keyword evidence="1" id="KW-0677">Repeat</keyword>
<dbReference type="CDD" id="cd00063">
    <property type="entry name" value="FN3"/>
    <property type="match status" value="2"/>
</dbReference>
<feature type="region of interest" description="Disordered" evidence="4">
    <location>
        <begin position="309"/>
        <end position="330"/>
    </location>
</feature>
<proteinExistence type="predicted"/>
<feature type="region of interest" description="Disordered" evidence="4">
    <location>
        <begin position="354"/>
        <end position="464"/>
    </location>
</feature>
<reference evidence="7" key="1">
    <citation type="journal article" date="2019" name="Int. J. Syst. Evol. Microbiol.">
        <title>The Global Catalogue of Microorganisms (GCM) 10K type strain sequencing project: providing services to taxonomists for standard genome sequencing and annotation.</title>
        <authorList>
            <consortium name="The Broad Institute Genomics Platform"/>
            <consortium name="The Broad Institute Genome Sequencing Center for Infectious Disease"/>
            <person name="Wu L."/>
            <person name="Ma J."/>
        </authorList>
    </citation>
    <scope>NUCLEOTIDE SEQUENCE [LARGE SCALE GENOMIC DNA]</scope>
    <source>
        <strain evidence="7">CGMCC 4.7643</strain>
    </source>
</reference>
<organism evidence="6 7">
    <name type="scientific">Amycolatopsis samaneae</name>
    <dbReference type="NCBI Taxonomy" id="664691"/>
    <lineage>
        <taxon>Bacteria</taxon>
        <taxon>Bacillati</taxon>
        <taxon>Actinomycetota</taxon>
        <taxon>Actinomycetes</taxon>
        <taxon>Pseudonocardiales</taxon>
        <taxon>Pseudonocardiaceae</taxon>
        <taxon>Amycolatopsis</taxon>
    </lineage>
</organism>
<evidence type="ECO:0000313" key="7">
    <source>
        <dbReference type="Proteomes" id="UP001597419"/>
    </source>
</evidence>
<dbReference type="InterPro" id="IPR011044">
    <property type="entry name" value="Quino_amine_DH_bsu"/>
</dbReference>
<dbReference type="SMART" id="SM00060">
    <property type="entry name" value="FN3"/>
    <property type="match status" value="2"/>
</dbReference>
<evidence type="ECO:0000259" key="5">
    <source>
        <dbReference type="PROSITE" id="PS50853"/>
    </source>
</evidence>
<keyword evidence="3" id="KW-0624">Polysaccharide degradation</keyword>
<feature type="compositionally biased region" description="Pro residues" evidence="4">
    <location>
        <begin position="419"/>
        <end position="452"/>
    </location>
</feature>
<dbReference type="InterPro" id="IPR050991">
    <property type="entry name" value="ECM_Regulatory_Proteins"/>
</dbReference>
<dbReference type="Gene3D" id="2.60.40.10">
    <property type="entry name" value="Immunoglobulins"/>
    <property type="match status" value="2"/>
</dbReference>
<feature type="domain" description="Fibronectin type-III" evidence="5">
    <location>
        <begin position="449"/>
        <end position="539"/>
    </location>
</feature>
<dbReference type="InterPro" id="IPR036116">
    <property type="entry name" value="FN3_sf"/>
</dbReference>
<evidence type="ECO:0000313" key="6">
    <source>
        <dbReference type="EMBL" id="MFD2459048.1"/>
    </source>
</evidence>
<dbReference type="Proteomes" id="UP001597419">
    <property type="component" value="Unassembled WGS sequence"/>
</dbReference>
<dbReference type="Pfam" id="PF00041">
    <property type="entry name" value="fn3"/>
    <property type="match status" value="2"/>
</dbReference>
<sequence length="725" mass="73949">MKGTTAGARAWRRRVPVVLIAVTCGATVTVALTGAAKPLGGMQFLPVGHWVYNLAARSVFHVDGATSSVDAQAPVPGGPGSQVVQGDSSGYVVGQDRITEFGKSNLHVEPSIAPPTGEVAVGVETAGGPYLVYREAGRVVRLGRPPASMSAGGPVGDPVATSNGTLWLFRRTSALLCDLVSGADQLSACPVTVPPGHTGALTLVADQPWFVDTTAAHLRPVGAAGLGTPVPLGFTPSPHANPAANDVSGRVAILDRPSRHLYFVSANPGEKPVIVELPEGEYSDPVSTGRVVALVDRKSNTLVTYDVTGRKVGSQPVPEEAGPPRVSRGEDGRVYVDGAEGAHVLVVDHDGKIVDVPIGGDRTGDVPKPQNPPDGSVVPPADRPGGQGTTAPPGGQHQQGPGDRQGPQGREEPRRPEPPKPQVPPAAPPVEPPKPPPPTPQPPVAPASPPGAPSSVSATAGNGSATVSWGAAADNRAPITGYKISWAGGSTTVPGDARSAPISGLTNGTRYTITVSAVNKAGTGPGASATVTPVAAAGAVTNLAAKQQGGNAAVVTWGAPPMNGGTLQNYVVSATGKPTQNVPGTSATFNGLSGSVTFTVYAVTKTADGQTLNGPSRSTTLQIATQGSITISQGAPASSDKCSKNCYWVNASLRGFAANTVYRLRLVSGASHVVHEENATPTDANGSVNYNKIDYDQPGQNVRIEVLDANGRVITRSNTITWEKR</sequence>
<dbReference type="PANTHER" id="PTHR46708">
    <property type="entry name" value="TENASCIN"/>
    <property type="match status" value="1"/>
</dbReference>
<evidence type="ECO:0000256" key="2">
    <source>
        <dbReference type="ARBA" id="ARBA00023295"/>
    </source>
</evidence>
<dbReference type="EMBL" id="JBHUKU010000004">
    <property type="protein sequence ID" value="MFD2459048.1"/>
    <property type="molecule type" value="Genomic_DNA"/>
</dbReference>
<keyword evidence="7" id="KW-1185">Reference proteome</keyword>
<name>A0ABW5GD70_9PSEU</name>
<dbReference type="PROSITE" id="PS50853">
    <property type="entry name" value="FN3"/>
    <property type="match status" value="1"/>
</dbReference>
<evidence type="ECO:0000256" key="4">
    <source>
        <dbReference type="SAM" id="MobiDB-lite"/>
    </source>
</evidence>
<keyword evidence="2" id="KW-0326">Glycosidase</keyword>
<dbReference type="SUPFAM" id="SSF50969">
    <property type="entry name" value="YVTN repeat-like/Quinoprotein amine dehydrogenase"/>
    <property type="match status" value="1"/>
</dbReference>
<keyword evidence="3" id="KW-0119">Carbohydrate metabolism</keyword>
<dbReference type="InterPro" id="IPR013783">
    <property type="entry name" value="Ig-like_fold"/>
</dbReference>
<keyword evidence="2" id="KW-0378">Hydrolase</keyword>
<dbReference type="SUPFAM" id="SSF49265">
    <property type="entry name" value="Fibronectin type III"/>
    <property type="match status" value="1"/>
</dbReference>
<accession>A0ABW5GD70</accession>
<dbReference type="PANTHER" id="PTHR46708:SF2">
    <property type="entry name" value="FIBRONECTIN TYPE-III DOMAIN-CONTAINING PROTEIN"/>
    <property type="match status" value="1"/>
</dbReference>
<feature type="compositionally biased region" description="Basic and acidic residues" evidence="4">
    <location>
        <begin position="409"/>
        <end position="418"/>
    </location>
</feature>
<protein>
    <submittedName>
        <fullName evidence="6">Fibronectin type III domain-containing protein</fullName>
    </submittedName>
</protein>
<dbReference type="RefSeq" id="WP_345386850.1">
    <property type="nucleotide sequence ID" value="NZ_BAABHG010000002.1"/>
</dbReference>
<feature type="compositionally biased region" description="Low complexity" evidence="4">
    <location>
        <begin position="389"/>
        <end position="408"/>
    </location>
</feature>
<gene>
    <name evidence="6" type="ORF">ACFSYJ_10560</name>
</gene>
<comment type="caution">
    <text evidence="6">The sequence shown here is derived from an EMBL/GenBank/DDBJ whole genome shotgun (WGS) entry which is preliminary data.</text>
</comment>
<dbReference type="InterPro" id="IPR003961">
    <property type="entry name" value="FN3_dom"/>
</dbReference>